<dbReference type="HOGENOM" id="CLU_071594_0_0_11"/>
<dbReference type="eggNOG" id="ENOG502Z8QX">
    <property type="taxonomic scope" value="Bacteria"/>
</dbReference>
<evidence type="ECO:0000256" key="1">
    <source>
        <dbReference type="ARBA" id="ARBA00093770"/>
    </source>
</evidence>
<accession>N0DZR9</accession>
<dbReference type="InterPro" id="IPR021458">
    <property type="entry name" value="Rv0495c"/>
</dbReference>
<evidence type="ECO:0008006" key="4">
    <source>
        <dbReference type="Google" id="ProtNLM"/>
    </source>
</evidence>
<protein>
    <recommendedName>
        <fullName evidence="4">DUF3109 family protein</fullName>
    </recommendedName>
</protein>
<evidence type="ECO:0000313" key="3">
    <source>
        <dbReference type="Proteomes" id="UP000013167"/>
    </source>
</evidence>
<evidence type="ECO:0000313" key="2">
    <source>
        <dbReference type="EMBL" id="CCH68875.1"/>
    </source>
</evidence>
<dbReference type="Proteomes" id="UP000013167">
    <property type="component" value="Unassembled WGS sequence"/>
</dbReference>
<dbReference type="AlphaFoldDB" id="N0DZR9"/>
<dbReference type="Pfam" id="PF11307">
    <property type="entry name" value="DUF3109"/>
    <property type="match status" value="1"/>
</dbReference>
<dbReference type="OrthoDB" id="3394274at2"/>
<reference evidence="2 3" key="1">
    <citation type="journal article" date="2013" name="ISME J.">
        <title>A metabolic model for members of the genus Tetrasphaera involved in enhanced biological phosphorus removal.</title>
        <authorList>
            <person name="Kristiansen R."/>
            <person name="Nguyen H.T.T."/>
            <person name="Saunders A.M."/>
            <person name="Nielsen J.L."/>
            <person name="Wimmer R."/>
            <person name="Le V.Q."/>
            <person name="McIlroy S.J."/>
            <person name="Petrovski S."/>
            <person name="Seviour R.J."/>
            <person name="Calteau A."/>
            <person name="Nielsen K.L."/>
            <person name="Nielsen P.H."/>
        </authorList>
    </citation>
    <scope>NUCLEOTIDE SEQUENCE [LARGE SCALE GENOMIC DNA]</scope>
    <source>
        <strain evidence="2 3">Lp2</strain>
    </source>
</reference>
<comment type="caution">
    <text evidence="2">The sequence shown here is derived from an EMBL/GenBank/DDBJ whole genome shotgun (WGS) entry which is preliminary data.</text>
</comment>
<name>N0DZR9_9MICO</name>
<proteinExistence type="inferred from homology"/>
<dbReference type="STRING" id="1193181.BN10_1210016"/>
<keyword evidence="3" id="KW-1185">Reference proteome</keyword>
<organism evidence="2 3">
    <name type="scientific">Phycicoccus elongatus Lp2</name>
    <dbReference type="NCBI Taxonomy" id="1193181"/>
    <lineage>
        <taxon>Bacteria</taxon>
        <taxon>Bacillati</taxon>
        <taxon>Actinomycetota</taxon>
        <taxon>Actinomycetes</taxon>
        <taxon>Micrococcales</taxon>
        <taxon>Intrasporangiaceae</taxon>
        <taxon>Phycicoccus</taxon>
    </lineage>
</organism>
<gene>
    <name evidence="2" type="ORF">BN10_1210016</name>
</gene>
<comment type="similarity">
    <text evidence="1">Belongs to the Rv0495c family.</text>
</comment>
<sequence length="273" mass="30502">MPETPLDAPRTWAEFADPADPDQRFRVDLSWLCSSWTCIFGSGCRGIYADRPHDGCCTLGAHFTDDEDVARVQAVVDELTPKEWEKRPKARPGEDTLPLERWTEMDEDARKTKVKKGACIFLNSPGFAGGGGCALHNKGVRTGRAPHTMKPDVCWQLPIRRSYRNVKRPDGTSYLEITITEFDRRGWGAGGHDLDWYCSADPQAHIGKEPVFRSNRGELIALMGEEAYAELEIRCQAHLTSIRTFRSVEARKLLPLLVHPATVAAKSIGGKRP</sequence>
<dbReference type="EMBL" id="CAIZ01000026">
    <property type="protein sequence ID" value="CCH68875.1"/>
    <property type="molecule type" value="Genomic_DNA"/>
</dbReference>
<dbReference type="RefSeq" id="WP_010851729.1">
    <property type="nucleotide sequence ID" value="NZ_HF570956.1"/>
</dbReference>